<proteinExistence type="predicted"/>
<gene>
    <name evidence="3" type="ORF">KHLLAP_LOCUS14116</name>
</gene>
<dbReference type="Pfam" id="PF24883">
    <property type="entry name" value="NPHP3_N"/>
    <property type="match status" value="1"/>
</dbReference>
<feature type="domain" description="Nephrocystin 3-like N-terminal" evidence="2">
    <location>
        <begin position="71"/>
        <end position="232"/>
    </location>
</feature>
<dbReference type="AlphaFoldDB" id="A0AAI8W060"/>
<keyword evidence="1" id="KW-0677">Repeat</keyword>
<dbReference type="Gene3D" id="3.40.50.300">
    <property type="entry name" value="P-loop containing nucleotide triphosphate hydrolases"/>
    <property type="match status" value="1"/>
</dbReference>
<evidence type="ECO:0000313" key="4">
    <source>
        <dbReference type="Proteomes" id="UP001295740"/>
    </source>
</evidence>
<dbReference type="InterPro" id="IPR027417">
    <property type="entry name" value="P-loop_NTPase"/>
</dbReference>
<sequence length="340" mass="38120">MPPPGIFLGTAGNVADDVVVLDSGDVADFNRADILPQPDSQLRNIRAWLQPTEYAHRDGEYMKHMSSHLNGTARWVLDAPIFRQWHDSQQDGILWIRGIPGSGKSVLAASLIKHLTLEDCPVLYFFFRHTLDTNHSPEAAFLDWVAQILINSSPLQLELTNSMQVQHSATVPVQGLTLDELCRLLRLALTHIPKAYGVVDALDEMDQNRLEPFLRCLDELGQGHLKLIITSRPIAMVERVMRGIKVLDVRLRKNLIEPDMTAYMCYRLNLTQTPKAAFSSIIQGISSKADGLFLYAKLAMDAIADLPRAADMQQALQLMPASLTQMYTDLLEEHAAHRYS</sequence>
<accession>A0AAI8W060</accession>
<evidence type="ECO:0000256" key="1">
    <source>
        <dbReference type="ARBA" id="ARBA00022737"/>
    </source>
</evidence>
<organism evidence="3 4">
    <name type="scientific">Anthostomella pinea</name>
    <dbReference type="NCBI Taxonomy" id="933095"/>
    <lineage>
        <taxon>Eukaryota</taxon>
        <taxon>Fungi</taxon>
        <taxon>Dikarya</taxon>
        <taxon>Ascomycota</taxon>
        <taxon>Pezizomycotina</taxon>
        <taxon>Sordariomycetes</taxon>
        <taxon>Xylariomycetidae</taxon>
        <taxon>Xylariales</taxon>
        <taxon>Xylariaceae</taxon>
        <taxon>Anthostomella</taxon>
    </lineage>
</organism>
<comment type="caution">
    <text evidence="3">The sequence shown here is derived from an EMBL/GenBank/DDBJ whole genome shotgun (WGS) entry which is preliminary data.</text>
</comment>
<evidence type="ECO:0000313" key="3">
    <source>
        <dbReference type="EMBL" id="CAJ2513648.1"/>
    </source>
</evidence>
<evidence type="ECO:0000259" key="2">
    <source>
        <dbReference type="Pfam" id="PF24883"/>
    </source>
</evidence>
<dbReference type="SUPFAM" id="SSF52540">
    <property type="entry name" value="P-loop containing nucleoside triphosphate hydrolases"/>
    <property type="match status" value="1"/>
</dbReference>
<dbReference type="InterPro" id="IPR056884">
    <property type="entry name" value="NPHP3-like_N"/>
</dbReference>
<dbReference type="EMBL" id="CAUWAG010000020">
    <property type="protein sequence ID" value="CAJ2513648.1"/>
    <property type="molecule type" value="Genomic_DNA"/>
</dbReference>
<reference evidence="3" key="1">
    <citation type="submission" date="2023-10" db="EMBL/GenBank/DDBJ databases">
        <authorList>
            <person name="Hackl T."/>
        </authorList>
    </citation>
    <scope>NUCLEOTIDE SEQUENCE</scope>
</reference>
<name>A0AAI8W060_9PEZI</name>
<dbReference type="Proteomes" id="UP001295740">
    <property type="component" value="Unassembled WGS sequence"/>
</dbReference>
<protein>
    <submittedName>
        <fullName evidence="3">Uu.00g017670.m01.CDS01</fullName>
    </submittedName>
</protein>
<dbReference type="PANTHER" id="PTHR10039">
    <property type="entry name" value="AMELOGENIN"/>
    <property type="match status" value="1"/>
</dbReference>
<keyword evidence="4" id="KW-1185">Reference proteome</keyword>